<evidence type="ECO:0000313" key="2">
    <source>
        <dbReference type="Proteomes" id="UP000032582"/>
    </source>
</evidence>
<organism evidence="1 2">
    <name type="scientific">Morganella morganii</name>
    <name type="common">Proteus morganii</name>
    <dbReference type="NCBI Taxonomy" id="582"/>
    <lineage>
        <taxon>Bacteria</taxon>
        <taxon>Pseudomonadati</taxon>
        <taxon>Pseudomonadota</taxon>
        <taxon>Gammaproteobacteria</taxon>
        <taxon>Enterobacterales</taxon>
        <taxon>Morganellaceae</taxon>
        <taxon>Morganella</taxon>
    </lineage>
</organism>
<dbReference type="PATRIC" id="fig|582.24.peg.3547"/>
<dbReference type="Pfam" id="PF04606">
    <property type="entry name" value="Ogr_Delta"/>
    <property type="match status" value="1"/>
</dbReference>
<accession>A0A0D8LAB9</accession>
<dbReference type="Proteomes" id="UP000032582">
    <property type="component" value="Unassembled WGS sequence"/>
</dbReference>
<comment type="caution">
    <text evidence="1">The sequence shown here is derived from an EMBL/GenBank/DDBJ whole genome shotgun (WGS) entry which is preliminary data.</text>
</comment>
<reference evidence="1 2" key="1">
    <citation type="submission" date="2015-02" db="EMBL/GenBank/DDBJ databases">
        <title>Whole genome shotgun sequencing of cultured foodborne pathogen.</title>
        <authorList>
            <person name="Timme R."/>
            <person name="Allard M.W."/>
            <person name="Strain E."/>
            <person name="Evans P.S."/>
            <person name="Brown E."/>
        </authorList>
    </citation>
    <scope>NUCLEOTIDE SEQUENCE [LARGE SCALE GENOMIC DNA]</scope>
    <source>
        <strain evidence="1 2">GCSL-TSO-24</strain>
    </source>
</reference>
<protein>
    <submittedName>
        <fullName evidence="1">Positive regulator of phage late gene transcription</fullName>
    </submittedName>
</protein>
<name>A0A0D8LAB9_MORMO</name>
<gene>
    <name evidence="1" type="ORF">UA45_11265</name>
</gene>
<evidence type="ECO:0000313" key="1">
    <source>
        <dbReference type="EMBL" id="KJF77683.1"/>
    </source>
</evidence>
<dbReference type="AlphaFoldDB" id="A0A0D8LAB9"/>
<dbReference type="EMBL" id="JZSH01000118">
    <property type="protein sequence ID" value="KJF77683.1"/>
    <property type="molecule type" value="Genomic_DNA"/>
</dbReference>
<dbReference type="InterPro" id="IPR007684">
    <property type="entry name" value="Znf_Ogr/Delta"/>
</dbReference>
<sequence length="72" mass="8075">MMKCPLCGELARTRSSRDVTTETKERYNQCMNINCGATFVSHESLSRFITKPNLIEAAIPHPGDNKQVSLSF</sequence>
<dbReference type="RefSeq" id="WP_045138417.1">
    <property type="nucleotide sequence ID" value="NZ_CAXORV010000063.1"/>
</dbReference>
<proteinExistence type="predicted"/>